<name>A0ACB7PMA6_9PEZI</name>
<dbReference type="Proteomes" id="UP000724584">
    <property type="component" value="Unassembled WGS sequence"/>
</dbReference>
<keyword evidence="2" id="KW-1185">Reference proteome</keyword>
<organism evidence="1 2">
    <name type="scientific">Chaetomium tenue</name>
    <dbReference type="NCBI Taxonomy" id="1854479"/>
    <lineage>
        <taxon>Eukaryota</taxon>
        <taxon>Fungi</taxon>
        <taxon>Dikarya</taxon>
        <taxon>Ascomycota</taxon>
        <taxon>Pezizomycotina</taxon>
        <taxon>Sordariomycetes</taxon>
        <taxon>Sordariomycetidae</taxon>
        <taxon>Sordariales</taxon>
        <taxon>Chaetomiaceae</taxon>
        <taxon>Chaetomium</taxon>
    </lineage>
</organism>
<comment type="caution">
    <text evidence="1">The sequence shown here is derived from an EMBL/GenBank/DDBJ whole genome shotgun (WGS) entry which is preliminary data.</text>
</comment>
<sequence>MPAQALSQPIPRPRVQLKVRRVLMMADAGPVMPRFAGEKEAALETSKSTLMIGIQVSRGANREELVAGLKMSMQETMTNMFGYEFGSKRIQDVRAHLDSVSMSLQERQPNAGAAAPATEVNIESEVTTSVFEDIISFHDRVQAAVAQQLEGVLSEEHRSDGPARIGLFMIRRRRGATLTIPSSFLSQWVPQYGANVKNGENGTLE</sequence>
<evidence type="ECO:0000313" key="1">
    <source>
        <dbReference type="EMBL" id="KAH6641846.1"/>
    </source>
</evidence>
<evidence type="ECO:0000313" key="2">
    <source>
        <dbReference type="Proteomes" id="UP000724584"/>
    </source>
</evidence>
<proteinExistence type="predicted"/>
<reference evidence="1 2" key="1">
    <citation type="journal article" date="2021" name="Nat. Commun.">
        <title>Genetic determinants of endophytism in the Arabidopsis root mycobiome.</title>
        <authorList>
            <person name="Mesny F."/>
            <person name="Miyauchi S."/>
            <person name="Thiergart T."/>
            <person name="Pickel B."/>
            <person name="Atanasova L."/>
            <person name="Karlsson M."/>
            <person name="Huettel B."/>
            <person name="Barry K.W."/>
            <person name="Haridas S."/>
            <person name="Chen C."/>
            <person name="Bauer D."/>
            <person name="Andreopoulos W."/>
            <person name="Pangilinan J."/>
            <person name="LaButti K."/>
            <person name="Riley R."/>
            <person name="Lipzen A."/>
            <person name="Clum A."/>
            <person name="Drula E."/>
            <person name="Henrissat B."/>
            <person name="Kohler A."/>
            <person name="Grigoriev I.V."/>
            <person name="Martin F.M."/>
            <person name="Hacquard S."/>
        </authorList>
    </citation>
    <scope>NUCLEOTIDE SEQUENCE [LARGE SCALE GENOMIC DNA]</scope>
    <source>
        <strain evidence="1 2">MPI-SDFR-AT-0079</strain>
    </source>
</reference>
<protein>
    <submittedName>
        <fullName evidence="1">Uncharacterized protein</fullName>
    </submittedName>
</protein>
<accession>A0ACB7PMA6</accession>
<dbReference type="EMBL" id="JAGIZQ010000002">
    <property type="protein sequence ID" value="KAH6641846.1"/>
    <property type="molecule type" value="Genomic_DNA"/>
</dbReference>
<gene>
    <name evidence="1" type="ORF">F5144DRAFT_643582</name>
</gene>